<keyword evidence="8" id="KW-1185">Reference proteome</keyword>
<evidence type="ECO:0000259" key="6">
    <source>
        <dbReference type="SMART" id="SM00322"/>
    </source>
</evidence>
<dbReference type="CDD" id="cd22524">
    <property type="entry name" value="KH-I_Rrp4_prokar"/>
    <property type="match status" value="1"/>
</dbReference>
<dbReference type="GO" id="GO:0008143">
    <property type="term" value="F:poly(A) binding"/>
    <property type="evidence" value="ECO:0007669"/>
    <property type="project" value="InterPro"/>
</dbReference>
<dbReference type="Gene3D" id="2.40.50.100">
    <property type="match status" value="1"/>
</dbReference>
<dbReference type="InterPro" id="IPR048565">
    <property type="entry name" value="S1_RRP4"/>
</dbReference>
<evidence type="ECO:0000313" key="7">
    <source>
        <dbReference type="EMBL" id="WYX99500.1"/>
    </source>
</evidence>
<evidence type="ECO:0000256" key="3">
    <source>
        <dbReference type="ARBA" id="ARBA00022835"/>
    </source>
</evidence>
<dbReference type="SUPFAM" id="SSF110324">
    <property type="entry name" value="Ribosomal L27 protein-like"/>
    <property type="match status" value="1"/>
</dbReference>
<dbReference type="GO" id="GO:0005737">
    <property type="term" value="C:cytoplasm"/>
    <property type="evidence" value="ECO:0007669"/>
    <property type="project" value="UniProtKB-SubCell"/>
</dbReference>
<reference evidence="7 8" key="1">
    <citation type="submission" date="2023-09" db="EMBL/GenBank/DDBJ databases">
        <authorList>
            <person name="Golyshina O.V."/>
            <person name="Lunev E.A."/>
            <person name="Bargiela R."/>
            <person name="Gaines M.C."/>
            <person name="Daum B."/>
            <person name="Bale N.J."/>
            <person name="Koenen M."/>
            <person name="Sinninghe Damst J.S."/>
            <person name="Yakimov M."/>
            <person name="Golyshin P.N."/>
        </authorList>
    </citation>
    <scope>NUCLEOTIDE SEQUENCE [LARGE SCALE GENOMIC DNA]</scope>
    <source>
        <strain evidence="7 8">M1</strain>
    </source>
</reference>
<dbReference type="GO" id="GO:0071034">
    <property type="term" value="P:CUT catabolic process"/>
    <property type="evidence" value="ECO:0007669"/>
    <property type="project" value="TreeGrafter"/>
</dbReference>
<feature type="domain" description="K Homology" evidence="6">
    <location>
        <begin position="140"/>
        <end position="202"/>
    </location>
</feature>
<keyword evidence="4 5" id="KW-0694">RNA-binding</keyword>
<dbReference type="SUPFAM" id="SSF54791">
    <property type="entry name" value="Eukaryotic type KH-domain (KH-domain type I)"/>
    <property type="match status" value="1"/>
</dbReference>
<name>A0AAX4NDE8_9ARCH</name>
<comment type="function">
    <text evidence="5">Non-catalytic component of the exosome, which is a complex involved in RNA degradation. Increases the RNA binding and the efficiency of RNA degradation. Confers strong poly(A) specificity to the exosome.</text>
</comment>
<evidence type="ECO:0000313" key="8">
    <source>
        <dbReference type="Proteomes" id="UP001451606"/>
    </source>
</evidence>
<sequence>MAEIKQIVMPGDLISEDLGKPRNGVYKNSDGMYCSSYFGIIQKNDQGIDVVPFSGRYTPRRGDKVIGKVLEVGPSMWPVDINSTYNTLLHMNDTPWRTTSGDIKRFLGVGDYVYAKIMALNEIKESWITLKDVGLRKLEGGHITSIPAPKVPRIIGKGGSMVNMIKDATNTRIVVGQNGLIWIDGTPEDVIEAIAAISIVEQEAHTIGLTDRMEKYLKEKSVK</sequence>
<dbReference type="GO" id="GO:0000467">
    <property type="term" value="P:exonucleolytic trimming to generate mature 3'-end of 5.8S rRNA from tricistronic rRNA transcript (SSU-rRNA, 5.8S rRNA, LSU-rRNA)"/>
    <property type="evidence" value="ECO:0007669"/>
    <property type="project" value="TreeGrafter"/>
</dbReference>
<dbReference type="InterPro" id="IPR026699">
    <property type="entry name" value="Exosome_RNA_bind1/RRP40/RRP4"/>
</dbReference>
<dbReference type="Gene3D" id="3.30.1370.10">
    <property type="entry name" value="K Homology domain, type 1"/>
    <property type="match status" value="1"/>
</dbReference>
<dbReference type="InterPro" id="IPR004087">
    <property type="entry name" value="KH_dom"/>
</dbReference>
<dbReference type="Pfam" id="PF00013">
    <property type="entry name" value="KH_1"/>
    <property type="match status" value="1"/>
</dbReference>
<dbReference type="PROSITE" id="PS50084">
    <property type="entry name" value="KH_TYPE_1"/>
    <property type="match status" value="1"/>
</dbReference>
<dbReference type="Gene3D" id="2.40.50.140">
    <property type="entry name" value="Nucleic acid-binding proteins"/>
    <property type="match status" value="1"/>
</dbReference>
<comment type="subunit">
    <text evidence="5">Component of the archaeal exosome complex. Forms a trimer of Rrp4 and/or Csl4 subunits. The trimer associates with an hexameric ring-like arrangement composed of 3 Rrp41-Rrp42 heterodimers.</text>
</comment>
<dbReference type="NCBIfam" id="NF003181">
    <property type="entry name" value="PRK04163.1-1"/>
    <property type="match status" value="1"/>
</dbReference>
<evidence type="ECO:0000256" key="4">
    <source>
        <dbReference type="ARBA" id="ARBA00022884"/>
    </source>
</evidence>
<dbReference type="PANTHER" id="PTHR21321:SF4">
    <property type="entry name" value="EXOSOME COMPLEX COMPONENT RRP4"/>
    <property type="match status" value="1"/>
</dbReference>
<dbReference type="InterPro" id="IPR036612">
    <property type="entry name" value="KH_dom_type_1_sf"/>
</dbReference>
<comment type="subcellular location">
    <subcellularLocation>
        <location evidence="5">Cytoplasm</location>
    </subcellularLocation>
</comment>
<keyword evidence="2 5" id="KW-0963">Cytoplasm</keyword>
<dbReference type="InterPro" id="IPR012340">
    <property type="entry name" value="NA-bd_OB-fold"/>
</dbReference>
<dbReference type="Proteomes" id="UP001451606">
    <property type="component" value="Chromosome"/>
</dbReference>
<proteinExistence type="inferred from homology"/>
<dbReference type="Pfam" id="PF21266">
    <property type="entry name" value="S1_RRP4"/>
    <property type="match status" value="1"/>
</dbReference>
<dbReference type="GeneID" id="95966756"/>
<dbReference type="InterPro" id="IPR023474">
    <property type="entry name" value="Rrp4"/>
</dbReference>
<dbReference type="InterPro" id="IPR004088">
    <property type="entry name" value="KH_dom_type_1"/>
</dbReference>
<protein>
    <recommendedName>
        <fullName evidence="5">Exosome complex component Rrp4</fullName>
    </recommendedName>
</protein>
<dbReference type="PANTHER" id="PTHR21321">
    <property type="entry name" value="PNAS-3 RELATED"/>
    <property type="match status" value="1"/>
</dbReference>
<gene>
    <name evidence="5 7" type="primary">rrp4</name>
    <name evidence="7" type="ORF">OXIME_000032</name>
</gene>
<dbReference type="CDD" id="cd05789">
    <property type="entry name" value="S1_Rrp4"/>
    <property type="match status" value="1"/>
</dbReference>
<accession>A0AAX4NDE8</accession>
<organism evidence="7 8">
    <name type="scientific">Oxyplasma meridianum</name>
    <dbReference type="NCBI Taxonomy" id="3073602"/>
    <lineage>
        <taxon>Archaea</taxon>
        <taxon>Methanobacteriati</taxon>
        <taxon>Thermoplasmatota</taxon>
        <taxon>Thermoplasmata</taxon>
        <taxon>Thermoplasmatales</taxon>
        <taxon>Thermoplasmataceae</taxon>
        <taxon>Oxyplasma</taxon>
    </lineage>
</organism>
<comment type="similarity">
    <text evidence="1 5">Belongs to the RRP4 family.</text>
</comment>
<dbReference type="AlphaFoldDB" id="A0AAX4NDE8"/>
<dbReference type="GO" id="GO:0071051">
    <property type="term" value="P:poly(A)-dependent snoRNA 3'-end processing"/>
    <property type="evidence" value="ECO:0007669"/>
    <property type="project" value="TreeGrafter"/>
</dbReference>
<evidence type="ECO:0000256" key="2">
    <source>
        <dbReference type="ARBA" id="ARBA00022490"/>
    </source>
</evidence>
<dbReference type="EMBL" id="CP133772">
    <property type="protein sequence ID" value="WYX99500.1"/>
    <property type="molecule type" value="Genomic_DNA"/>
</dbReference>
<dbReference type="HAMAP" id="MF_00623">
    <property type="entry name" value="Exosome_Rrp4"/>
    <property type="match status" value="1"/>
</dbReference>
<keyword evidence="3 5" id="KW-0271">Exosome</keyword>
<evidence type="ECO:0000256" key="1">
    <source>
        <dbReference type="ARBA" id="ARBA00009155"/>
    </source>
</evidence>
<evidence type="ECO:0000256" key="5">
    <source>
        <dbReference type="HAMAP-Rule" id="MF_00623"/>
    </source>
</evidence>
<dbReference type="RefSeq" id="WP_393971474.1">
    <property type="nucleotide sequence ID" value="NZ_CP133772.1"/>
</dbReference>
<dbReference type="KEGG" id="omr:OXIME_000032"/>
<dbReference type="GO" id="GO:0000178">
    <property type="term" value="C:exosome (RNase complex)"/>
    <property type="evidence" value="ECO:0007669"/>
    <property type="project" value="UniProtKB-KW"/>
</dbReference>
<dbReference type="SUPFAM" id="SSF50249">
    <property type="entry name" value="Nucleic acid-binding proteins"/>
    <property type="match status" value="1"/>
</dbReference>
<dbReference type="SMART" id="SM00322">
    <property type="entry name" value="KH"/>
    <property type="match status" value="1"/>
</dbReference>
<dbReference type="GO" id="GO:0034475">
    <property type="term" value="P:U4 snRNA 3'-end processing"/>
    <property type="evidence" value="ECO:0007669"/>
    <property type="project" value="TreeGrafter"/>
</dbReference>